<dbReference type="EMBL" id="JAVRRT010000006">
    <property type="protein sequence ID" value="KAK5171405.1"/>
    <property type="molecule type" value="Genomic_DNA"/>
</dbReference>
<name>A0AAV9PDR9_9PEZI</name>
<organism evidence="1 2">
    <name type="scientific">Saxophila tyrrhenica</name>
    <dbReference type="NCBI Taxonomy" id="1690608"/>
    <lineage>
        <taxon>Eukaryota</taxon>
        <taxon>Fungi</taxon>
        <taxon>Dikarya</taxon>
        <taxon>Ascomycota</taxon>
        <taxon>Pezizomycotina</taxon>
        <taxon>Dothideomycetes</taxon>
        <taxon>Dothideomycetidae</taxon>
        <taxon>Mycosphaerellales</taxon>
        <taxon>Extremaceae</taxon>
        <taxon>Saxophila</taxon>
    </lineage>
</organism>
<dbReference type="RefSeq" id="XP_064660433.1">
    <property type="nucleotide sequence ID" value="XM_064801803.1"/>
</dbReference>
<proteinExistence type="predicted"/>
<gene>
    <name evidence="1" type="ORF">LTR77_004549</name>
</gene>
<dbReference type="Proteomes" id="UP001337655">
    <property type="component" value="Unassembled WGS sequence"/>
</dbReference>
<comment type="caution">
    <text evidence="1">The sequence shown here is derived from an EMBL/GenBank/DDBJ whole genome shotgun (WGS) entry which is preliminary data.</text>
</comment>
<reference evidence="1 2" key="1">
    <citation type="submission" date="2023-08" db="EMBL/GenBank/DDBJ databases">
        <title>Black Yeasts Isolated from many extreme environments.</title>
        <authorList>
            <person name="Coleine C."/>
            <person name="Stajich J.E."/>
            <person name="Selbmann L."/>
        </authorList>
    </citation>
    <scope>NUCLEOTIDE SEQUENCE [LARGE SCALE GENOMIC DNA]</scope>
    <source>
        <strain evidence="1 2">CCFEE 5935</strain>
    </source>
</reference>
<dbReference type="AlphaFoldDB" id="A0AAV9PDR9"/>
<protein>
    <submittedName>
        <fullName evidence="1">Uncharacterized protein</fullName>
    </submittedName>
</protein>
<keyword evidence="2" id="KW-1185">Reference proteome</keyword>
<dbReference type="GeneID" id="89925895"/>
<sequence>MADQRKELLPAESGTSAVLAIPAQELAADIVYGKADWPSMSQLRDMHVTEVDLEQAIFGGSICIVGVCDDILRKESASVHAKAVRTRWQLIKEEIENGIVRSGSTIHTFFECMQTVSKVRMWAHGAAVEAIVIERA</sequence>
<evidence type="ECO:0000313" key="1">
    <source>
        <dbReference type="EMBL" id="KAK5171405.1"/>
    </source>
</evidence>
<accession>A0AAV9PDR9</accession>
<evidence type="ECO:0000313" key="2">
    <source>
        <dbReference type="Proteomes" id="UP001337655"/>
    </source>
</evidence>